<feature type="compositionally biased region" description="Polar residues" evidence="1">
    <location>
        <begin position="130"/>
        <end position="139"/>
    </location>
</feature>
<dbReference type="EMBL" id="JAIWYP010000011">
    <property type="protein sequence ID" value="KAH3739256.1"/>
    <property type="molecule type" value="Genomic_DNA"/>
</dbReference>
<feature type="compositionally biased region" description="Basic and acidic residues" evidence="1">
    <location>
        <begin position="140"/>
        <end position="151"/>
    </location>
</feature>
<evidence type="ECO:0000256" key="1">
    <source>
        <dbReference type="SAM" id="MobiDB-lite"/>
    </source>
</evidence>
<sequence length="151" mass="16532">MGAGSLRSIAEQITTFNTLQQLCAQHTIACWSGSQTVHISARDISVTLDCTCQLLIVACTTMTDCLPCITQRTRCYRCKTSESTQVNTSRPKSTQDNPSRPKSTQVDSSRPKSIQDNPSRPKSTKDNPSRPKSTQSTQEPDVHDAELNSAS</sequence>
<dbReference type="AlphaFoldDB" id="A0A9D4I1T0"/>
<feature type="compositionally biased region" description="Polar residues" evidence="1">
    <location>
        <begin position="81"/>
        <end position="121"/>
    </location>
</feature>
<reference evidence="2" key="1">
    <citation type="journal article" date="2019" name="bioRxiv">
        <title>The Genome of the Zebra Mussel, Dreissena polymorpha: A Resource for Invasive Species Research.</title>
        <authorList>
            <person name="McCartney M.A."/>
            <person name="Auch B."/>
            <person name="Kono T."/>
            <person name="Mallez S."/>
            <person name="Zhang Y."/>
            <person name="Obille A."/>
            <person name="Becker A."/>
            <person name="Abrahante J.E."/>
            <person name="Garbe J."/>
            <person name="Badalamenti J.P."/>
            <person name="Herman A."/>
            <person name="Mangelson H."/>
            <person name="Liachko I."/>
            <person name="Sullivan S."/>
            <person name="Sone E.D."/>
            <person name="Koren S."/>
            <person name="Silverstein K.A.T."/>
            <person name="Beckman K.B."/>
            <person name="Gohl D.M."/>
        </authorList>
    </citation>
    <scope>NUCLEOTIDE SEQUENCE</scope>
    <source>
        <strain evidence="2">Duluth1</strain>
        <tissue evidence="2">Whole animal</tissue>
    </source>
</reference>
<reference evidence="2" key="2">
    <citation type="submission" date="2020-11" db="EMBL/GenBank/DDBJ databases">
        <authorList>
            <person name="McCartney M.A."/>
            <person name="Auch B."/>
            <person name="Kono T."/>
            <person name="Mallez S."/>
            <person name="Becker A."/>
            <person name="Gohl D.M."/>
            <person name="Silverstein K.A.T."/>
            <person name="Koren S."/>
            <person name="Bechman K.B."/>
            <person name="Herman A."/>
            <person name="Abrahante J.E."/>
            <person name="Garbe J."/>
        </authorList>
    </citation>
    <scope>NUCLEOTIDE SEQUENCE</scope>
    <source>
        <strain evidence="2">Duluth1</strain>
        <tissue evidence="2">Whole animal</tissue>
    </source>
</reference>
<keyword evidence="3" id="KW-1185">Reference proteome</keyword>
<gene>
    <name evidence="2" type="ORF">DPMN_045906</name>
</gene>
<accession>A0A9D4I1T0</accession>
<evidence type="ECO:0000313" key="3">
    <source>
        <dbReference type="Proteomes" id="UP000828390"/>
    </source>
</evidence>
<evidence type="ECO:0000313" key="2">
    <source>
        <dbReference type="EMBL" id="KAH3739256.1"/>
    </source>
</evidence>
<dbReference type="Proteomes" id="UP000828390">
    <property type="component" value="Unassembled WGS sequence"/>
</dbReference>
<organism evidence="2 3">
    <name type="scientific">Dreissena polymorpha</name>
    <name type="common">Zebra mussel</name>
    <name type="synonym">Mytilus polymorpha</name>
    <dbReference type="NCBI Taxonomy" id="45954"/>
    <lineage>
        <taxon>Eukaryota</taxon>
        <taxon>Metazoa</taxon>
        <taxon>Spiralia</taxon>
        <taxon>Lophotrochozoa</taxon>
        <taxon>Mollusca</taxon>
        <taxon>Bivalvia</taxon>
        <taxon>Autobranchia</taxon>
        <taxon>Heteroconchia</taxon>
        <taxon>Euheterodonta</taxon>
        <taxon>Imparidentia</taxon>
        <taxon>Neoheterodontei</taxon>
        <taxon>Myida</taxon>
        <taxon>Dreissenoidea</taxon>
        <taxon>Dreissenidae</taxon>
        <taxon>Dreissena</taxon>
    </lineage>
</organism>
<feature type="region of interest" description="Disordered" evidence="1">
    <location>
        <begin position="79"/>
        <end position="151"/>
    </location>
</feature>
<name>A0A9D4I1T0_DREPO</name>
<proteinExistence type="predicted"/>
<comment type="caution">
    <text evidence="2">The sequence shown here is derived from an EMBL/GenBank/DDBJ whole genome shotgun (WGS) entry which is preliminary data.</text>
</comment>
<protein>
    <submittedName>
        <fullName evidence="2">Uncharacterized protein</fullName>
    </submittedName>
</protein>